<evidence type="ECO:0000313" key="8">
    <source>
        <dbReference type="EMBL" id="KAF6764313.1"/>
    </source>
</evidence>
<evidence type="ECO:0000256" key="4">
    <source>
        <dbReference type="ARBA" id="ARBA00022989"/>
    </source>
</evidence>
<feature type="transmembrane region" description="Helical" evidence="7">
    <location>
        <begin position="169"/>
        <end position="188"/>
    </location>
</feature>
<feature type="transmembrane region" description="Helical" evidence="7">
    <location>
        <begin position="77"/>
        <end position="95"/>
    </location>
</feature>
<dbReference type="GO" id="GO:0038023">
    <property type="term" value="F:signaling receptor activity"/>
    <property type="evidence" value="ECO:0007669"/>
    <property type="project" value="TreeGrafter"/>
</dbReference>
<evidence type="ECO:0000256" key="7">
    <source>
        <dbReference type="SAM" id="Phobius"/>
    </source>
</evidence>
<comment type="subcellular location">
    <subcellularLocation>
        <location evidence="1">Membrane</location>
        <topology evidence="1">Multi-pass membrane protein</topology>
    </subcellularLocation>
</comment>
<evidence type="ECO:0000256" key="3">
    <source>
        <dbReference type="ARBA" id="ARBA00022692"/>
    </source>
</evidence>
<dbReference type="PANTHER" id="PTHR20855:SF52">
    <property type="entry name" value="ADIPONECTIN RECEPTOR PROTEIN"/>
    <property type="match status" value="1"/>
</dbReference>
<dbReference type="GO" id="GO:0016020">
    <property type="term" value="C:membrane"/>
    <property type="evidence" value="ECO:0007669"/>
    <property type="project" value="UniProtKB-SubCell"/>
</dbReference>
<feature type="transmembrane region" description="Helical" evidence="7">
    <location>
        <begin position="145"/>
        <end position="163"/>
    </location>
</feature>
<feature type="transmembrane region" description="Helical" evidence="7">
    <location>
        <begin position="265"/>
        <end position="287"/>
    </location>
</feature>
<protein>
    <submittedName>
        <fullName evidence="8">Hemolysin-III related-domain-containing protein</fullName>
    </submittedName>
</protein>
<comment type="similarity">
    <text evidence="2">Belongs to the ADIPOR family.</text>
</comment>
<evidence type="ECO:0000256" key="5">
    <source>
        <dbReference type="ARBA" id="ARBA00023136"/>
    </source>
</evidence>
<feature type="transmembrane region" description="Helical" evidence="7">
    <location>
        <begin position="233"/>
        <end position="253"/>
    </location>
</feature>
<dbReference type="GO" id="GO:0006882">
    <property type="term" value="P:intracellular zinc ion homeostasis"/>
    <property type="evidence" value="ECO:0007669"/>
    <property type="project" value="TreeGrafter"/>
</dbReference>
<gene>
    <name evidence="8" type="ORF">DFP72DRAFT_799864</name>
</gene>
<feature type="binding site" evidence="6">
    <location>
        <position position="125"/>
    </location>
    <ligand>
        <name>Zn(2+)</name>
        <dbReference type="ChEBI" id="CHEBI:29105"/>
    </ligand>
</feature>
<keyword evidence="5 7" id="KW-0472">Membrane</keyword>
<proteinExistence type="inferred from homology"/>
<keyword evidence="4 7" id="KW-1133">Transmembrane helix</keyword>
<keyword evidence="6" id="KW-0479">Metal-binding</keyword>
<keyword evidence="9" id="KW-1185">Reference proteome</keyword>
<feature type="binding site" evidence="6">
    <location>
        <position position="272"/>
    </location>
    <ligand>
        <name>Zn(2+)</name>
        <dbReference type="ChEBI" id="CHEBI:29105"/>
    </ligand>
</feature>
<feature type="transmembrane region" description="Helical" evidence="7">
    <location>
        <begin position="101"/>
        <end position="124"/>
    </location>
</feature>
<feature type="transmembrane region" description="Helical" evidence="7">
    <location>
        <begin position="200"/>
        <end position="221"/>
    </location>
</feature>
<feature type="binding site" evidence="6">
    <location>
        <position position="276"/>
    </location>
    <ligand>
        <name>Zn(2+)</name>
        <dbReference type="ChEBI" id="CHEBI:29105"/>
    </ligand>
</feature>
<dbReference type="InterPro" id="IPR004254">
    <property type="entry name" value="AdipoR/HlyIII-related"/>
</dbReference>
<sequence>MNVLRQRTQIRADNHEAPINASGTERKTISWSELEDWQKDNEYIVLGYRMLQYSWWGCWESVFAYIHNETVNIHSHLWGSVLFVYFIISVTLNGLHPEATWIDTAVVDVFLVSAVFCLSGSAIFHTSTCHSQAVATRCHALDYTGIIVLIVGSFFPSIYYGFYCHPHLQVFYLATITIVGFGASMIVLTPEYSQPSHRVARTVIFIGLGLCAIVPITHIVLTTHGLHELLTEVGFGWLVASGAMYIIGATIYAKRFPEKGHPGKFDYFLASHQIFHFFVVLAALAHYKSVLTSLDYRTAGSAVFSLISSSHFGHDRISAQSAV</sequence>
<dbReference type="GO" id="GO:0046872">
    <property type="term" value="F:metal ion binding"/>
    <property type="evidence" value="ECO:0007669"/>
    <property type="project" value="UniProtKB-KW"/>
</dbReference>
<organism evidence="8 9">
    <name type="scientific">Ephemerocybe angulata</name>
    <dbReference type="NCBI Taxonomy" id="980116"/>
    <lineage>
        <taxon>Eukaryota</taxon>
        <taxon>Fungi</taxon>
        <taxon>Dikarya</taxon>
        <taxon>Basidiomycota</taxon>
        <taxon>Agaricomycotina</taxon>
        <taxon>Agaricomycetes</taxon>
        <taxon>Agaricomycetidae</taxon>
        <taxon>Agaricales</taxon>
        <taxon>Agaricineae</taxon>
        <taxon>Psathyrellaceae</taxon>
        <taxon>Ephemerocybe</taxon>
    </lineage>
</organism>
<reference evidence="8 9" key="1">
    <citation type="submission" date="2020-07" db="EMBL/GenBank/DDBJ databases">
        <title>Comparative genomics of pyrophilous fungi reveals a link between fire events and developmental genes.</title>
        <authorList>
            <consortium name="DOE Joint Genome Institute"/>
            <person name="Steindorff A.S."/>
            <person name="Carver A."/>
            <person name="Calhoun S."/>
            <person name="Stillman K."/>
            <person name="Liu H."/>
            <person name="Lipzen A."/>
            <person name="Pangilinan J."/>
            <person name="Labutti K."/>
            <person name="Bruns T.D."/>
            <person name="Grigoriev I.V."/>
        </authorList>
    </citation>
    <scope>NUCLEOTIDE SEQUENCE [LARGE SCALE GENOMIC DNA]</scope>
    <source>
        <strain evidence="8 9">CBS 144469</strain>
    </source>
</reference>
<keyword evidence="3 7" id="KW-0812">Transmembrane</keyword>
<dbReference type="EMBL" id="JACGCI010000004">
    <property type="protein sequence ID" value="KAF6764313.1"/>
    <property type="molecule type" value="Genomic_DNA"/>
</dbReference>
<name>A0A8H6MCM1_9AGAR</name>
<evidence type="ECO:0000256" key="1">
    <source>
        <dbReference type="ARBA" id="ARBA00004141"/>
    </source>
</evidence>
<dbReference type="Pfam" id="PF03006">
    <property type="entry name" value="HlyIII"/>
    <property type="match status" value="1"/>
</dbReference>
<dbReference type="OrthoDB" id="529367at2759"/>
<evidence type="ECO:0000256" key="2">
    <source>
        <dbReference type="ARBA" id="ARBA00007018"/>
    </source>
</evidence>
<dbReference type="Proteomes" id="UP000521943">
    <property type="component" value="Unassembled WGS sequence"/>
</dbReference>
<evidence type="ECO:0000256" key="6">
    <source>
        <dbReference type="PIRSR" id="PIRSR604254-1"/>
    </source>
</evidence>
<comment type="caution">
    <text evidence="8">The sequence shown here is derived from an EMBL/GenBank/DDBJ whole genome shotgun (WGS) entry which is preliminary data.</text>
</comment>
<dbReference type="PANTHER" id="PTHR20855">
    <property type="entry name" value="ADIPOR/PROGESTIN RECEPTOR-RELATED"/>
    <property type="match status" value="1"/>
</dbReference>
<accession>A0A8H6MCM1</accession>
<dbReference type="AlphaFoldDB" id="A0A8H6MCM1"/>
<evidence type="ECO:0000313" key="9">
    <source>
        <dbReference type="Proteomes" id="UP000521943"/>
    </source>
</evidence>
<keyword evidence="6" id="KW-0862">Zinc</keyword>